<keyword evidence="1" id="KW-0472">Membrane</keyword>
<dbReference type="KEGG" id="vbh:CMV30_16650"/>
<evidence type="ECO:0000256" key="1">
    <source>
        <dbReference type="SAM" id="Phobius"/>
    </source>
</evidence>
<keyword evidence="1" id="KW-0812">Transmembrane</keyword>
<reference evidence="2 3" key="1">
    <citation type="submission" date="2017-09" db="EMBL/GenBank/DDBJ databases">
        <title>Complete genome sequence of Verrucomicrobial strain HZ-65, isolated from freshwater.</title>
        <authorList>
            <person name="Choi A."/>
        </authorList>
    </citation>
    <scope>NUCLEOTIDE SEQUENCE [LARGE SCALE GENOMIC DNA]</scope>
    <source>
        <strain evidence="2 3">HZ-65</strain>
    </source>
</reference>
<dbReference type="AlphaFoldDB" id="A0A290QAI3"/>
<keyword evidence="3" id="KW-1185">Reference proteome</keyword>
<organism evidence="2 3">
    <name type="scientific">Nibricoccus aquaticus</name>
    <dbReference type="NCBI Taxonomy" id="2576891"/>
    <lineage>
        <taxon>Bacteria</taxon>
        <taxon>Pseudomonadati</taxon>
        <taxon>Verrucomicrobiota</taxon>
        <taxon>Opitutia</taxon>
        <taxon>Opitutales</taxon>
        <taxon>Opitutaceae</taxon>
        <taxon>Nibricoccus</taxon>
    </lineage>
</organism>
<proteinExistence type="predicted"/>
<gene>
    <name evidence="2" type="ORF">CMV30_16650</name>
</gene>
<name>A0A290QAI3_9BACT</name>
<protein>
    <submittedName>
        <fullName evidence="2">Uncharacterized protein</fullName>
    </submittedName>
</protein>
<dbReference type="Proteomes" id="UP000217265">
    <property type="component" value="Chromosome"/>
</dbReference>
<sequence>MTPKSDNREHLLAETYHGDWSTGPAATFARNAARSARRRRTLRIALPISAVAALVFVAIPALREPTRIASISVSAPTTALPPSDPAPAYEIISDTELLTLVRDRPLLLIQNDTAPGSSRQIVTFDY</sequence>
<evidence type="ECO:0000313" key="3">
    <source>
        <dbReference type="Proteomes" id="UP000217265"/>
    </source>
</evidence>
<evidence type="ECO:0000313" key="2">
    <source>
        <dbReference type="EMBL" id="ATC65443.1"/>
    </source>
</evidence>
<feature type="transmembrane region" description="Helical" evidence="1">
    <location>
        <begin position="44"/>
        <end position="62"/>
    </location>
</feature>
<dbReference type="EMBL" id="CP023344">
    <property type="protein sequence ID" value="ATC65443.1"/>
    <property type="molecule type" value="Genomic_DNA"/>
</dbReference>
<dbReference type="RefSeq" id="WP_096057072.1">
    <property type="nucleotide sequence ID" value="NZ_CP023344.1"/>
</dbReference>
<keyword evidence="1" id="KW-1133">Transmembrane helix</keyword>
<accession>A0A290QAI3</accession>